<reference evidence="1" key="1">
    <citation type="submission" date="2020-11" db="EMBL/GenBank/DDBJ databases">
        <authorList>
            <person name="Tran Van P."/>
        </authorList>
    </citation>
    <scope>NUCLEOTIDE SEQUENCE</scope>
</reference>
<evidence type="ECO:0000313" key="2">
    <source>
        <dbReference type="Proteomes" id="UP000759131"/>
    </source>
</evidence>
<name>A0A7R9KUY8_9ACAR</name>
<gene>
    <name evidence="1" type="ORF">OSB1V03_LOCUS9128</name>
</gene>
<evidence type="ECO:0000313" key="1">
    <source>
        <dbReference type="EMBL" id="CAD7628707.1"/>
    </source>
</evidence>
<dbReference type="EMBL" id="OC860587">
    <property type="protein sequence ID" value="CAD7628707.1"/>
    <property type="molecule type" value="Genomic_DNA"/>
</dbReference>
<organism evidence="1">
    <name type="scientific">Medioppia subpectinata</name>
    <dbReference type="NCBI Taxonomy" id="1979941"/>
    <lineage>
        <taxon>Eukaryota</taxon>
        <taxon>Metazoa</taxon>
        <taxon>Ecdysozoa</taxon>
        <taxon>Arthropoda</taxon>
        <taxon>Chelicerata</taxon>
        <taxon>Arachnida</taxon>
        <taxon>Acari</taxon>
        <taxon>Acariformes</taxon>
        <taxon>Sarcoptiformes</taxon>
        <taxon>Oribatida</taxon>
        <taxon>Brachypylina</taxon>
        <taxon>Oppioidea</taxon>
        <taxon>Oppiidae</taxon>
        <taxon>Medioppia</taxon>
    </lineage>
</organism>
<sequence length="205" mass="23547">MFKMEGCERTQSLGKSLKTDEILTKIIENNANIELKETIDKTVETIHKTQISVHHSIETFKETTKQTKFSTGYEIENQFKSGFRELSETNKSYSDFRRQLFSLKTEINVKPFTNISIKGLLKSVKDMELDFTAVHKFTGTDPRSAEPLDGLTLFLLSGKQHNRYGITIDNDSLVVNQKGLYRGSFGIEAYTHIKQLKLDRNQPFK</sequence>
<dbReference type="AlphaFoldDB" id="A0A7R9KUY8"/>
<dbReference type="EMBL" id="CAJPIZ010006012">
    <property type="protein sequence ID" value="CAG2109137.1"/>
    <property type="molecule type" value="Genomic_DNA"/>
</dbReference>
<proteinExistence type="predicted"/>
<protein>
    <submittedName>
        <fullName evidence="1">Uncharacterized protein</fullName>
    </submittedName>
</protein>
<keyword evidence="2" id="KW-1185">Reference proteome</keyword>
<accession>A0A7R9KUY8</accession>
<dbReference type="Proteomes" id="UP000759131">
    <property type="component" value="Unassembled WGS sequence"/>
</dbReference>